<dbReference type="Proteomes" id="UP001597011">
    <property type="component" value="Unassembled WGS sequence"/>
</dbReference>
<feature type="signal peptide" evidence="1">
    <location>
        <begin position="1"/>
        <end position="17"/>
    </location>
</feature>
<sequence length="204" mass="24471">MKLLIWTFLLFTSTTIAQTKFSELEYNIRVDQNIEKVAKQRVEIYKKNILPDYKAHFEIDYYENGKLKGNINSLDTGNAQTFFYQENDTIKIYGNYGYYEFYGIFKERMVQVFAPIFSFDFPDCSLNETDDLKMEIDVPCKIMNFTISEYPNPESNNFLFGYLEFKTIDFYNADRVLNEKETKRRKKVSMKMKIYFKSKFIEEE</sequence>
<evidence type="ECO:0000256" key="1">
    <source>
        <dbReference type="SAM" id="SignalP"/>
    </source>
</evidence>
<comment type="caution">
    <text evidence="2">The sequence shown here is derived from an EMBL/GenBank/DDBJ whole genome shotgun (WGS) entry which is preliminary data.</text>
</comment>
<reference evidence="3" key="1">
    <citation type="journal article" date="2019" name="Int. J. Syst. Evol. Microbiol.">
        <title>The Global Catalogue of Microorganisms (GCM) 10K type strain sequencing project: providing services to taxonomists for standard genome sequencing and annotation.</title>
        <authorList>
            <consortium name="The Broad Institute Genomics Platform"/>
            <consortium name="The Broad Institute Genome Sequencing Center for Infectious Disease"/>
            <person name="Wu L."/>
            <person name="Ma J."/>
        </authorList>
    </citation>
    <scope>NUCLEOTIDE SEQUENCE [LARGE SCALE GENOMIC DNA]</scope>
    <source>
        <strain evidence="3">CCUG 60529</strain>
    </source>
</reference>
<keyword evidence="3" id="KW-1185">Reference proteome</keyword>
<accession>A0ABW3BX54</accession>
<name>A0ABW3BX54_9FLAO</name>
<evidence type="ECO:0000313" key="2">
    <source>
        <dbReference type="EMBL" id="MFD0837566.1"/>
    </source>
</evidence>
<proteinExistence type="predicted"/>
<gene>
    <name evidence="2" type="ORF">ACFQ0I_17445</name>
</gene>
<evidence type="ECO:0000313" key="3">
    <source>
        <dbReference type="Proteomes" id="UP001597011"/>
    </source>
</evidence>
<protein>
    <recommendedName>
        <fullName evidence="4">GLPGLI family protein</fullName>
    </recommendedName>
</protein>
<feature type="chain" id="PRO_5046951165" description="GLPGLI family protein" evidence="1">
    <location>
        <begin position="18"/>
        <end position="204"/>
    </location>
</feature>
<keyword evidence="1" id="KW-0732">Signal</keyword>
<organism evidence="2 3">
    <name type="scientific">Mariniflexile aquimaris</name>
    <dbReference type="NCBI Taxonomy" id="881009"/>
    <lineage>
        <taxon>Bacteria</taxon>
        <taxon>Pseudomonadati</taxon>
        <taxon>Bacteroidota</taxon>
        <taxon>Flavobacteriia</taxon>
        <taxon>Flavobacteriales</taxon>
        <taxon>Flavobacteriaceae</taxon>
        <taxon>Mariniflexile</taxon>
    </lineage>
</organism>
<dbReference type="EMBL" id="JBHTIB010000062">
    <property type="protein sequence ID" value="MFD0837566.1"/>
    <property type="molecule type" value="Genomic_DNA"/>
</dbReference>
<evidence type="ECO:0008006" key="4">
    <source>
        <dbReference type="Google" id="ProtNLM"/>
    </source>
</evidence>
<dbReference type="RefSeq" id="WP_379944271.1">
    <property type="nucleotide sequence ID" value="NZ_JBHTIB010000062.1"/>
</dbReference>